<evidence type="ECO:0000313" key="2">
    <source>
        <dbReference type="EMBL" id="RED45806.1"/>
    </source>
</evidence>
<dbReference type="Gene3D" id="3.60.21.10">
    <property type="match status" value="1"/>
</dbReference>
<dbReference type="InterPro" id="IPR029052">
    <property type="entry name" value="Metallo-depent_PP-like"/>
</dbReference>
<evidence type="ECO:0000313" key="3">
    <source>
        <dbReference type="Proteomes" id="UP000256845"/>
    </source>
</evidence>
<dbReference type="RefSeq" id="WP_181905458.1">
    <property type="nucleotide sequence ID" value="NZ_QRDW01000011.1"/>
</dbReference>
<dbReference type="AlphaFoldDB" id="A0A3D9HA24"/>
<name>A0A3D9HA24_9PROT</name>
<dbReference type="PANTHER" id="PTHR46546">
    <property type="entry name" value="SHEWANELLA-LIKE PROTEIN PHOSPHATASE 1"/>
    <property type="match status" value="1"/>
</dbReference>
<reference evidence="2 3" key="1">
    <citation type="submission" date="2018-07" db="EMBL/GenBank/DDBJ databases">
        <title>Genomic Encyclopedia of Type Strains, Phase III (KMG-III): the genomes of soil and plant-associated and newly described type strains.</title>
        <authorList>
            <person name="Whitman W."/>
        </authorList>
    </citation>
    <scope>NUCLEOTIDE SEQUENCE [LARGE SCALE GENOMIC DNA]</scope>
    <source>
        <strain evidence="2 3">CECT 8488</strain>
    </source>
</reference>
<dbReference type="Pfam" id="PF00149">
    <property type="entry name" value="Metallophos"/>
    <property type="match status" value="1"/>
</dbReference>
<feature type="domain" description="Calcineurin-like phosphoesterase" evidence="1">
    <location>
        <begin position="70"/>
        <end position="168"/>
    </location>
</feature>
<comment type="caution">
    <text evidence="2">The sequence shown here is derived from an EMBL/GenBank/DDBJ whole genome shotgun (WGS) entry which is preliminary data.</text>
</comment>
<dbReference type="SUPFAM" id="SSF56300">
    <property type="entry name" value="Metallo-dependent phosphatases"/>
    <property type="match status" value="1"/>
</dbReference>
<dbReference type="InterPro" id="IPR004843">
    <property type="entry name" value="Calcineurin-like_PHP"/>
</dbReference>
<protein>
    <submittedName>
        <fullName evidence="2">Calcineurin-like phosphoesterase family protein</fullName>
    </submittedName>
</protein>
<dbReference type="GO" id="GO:0016787">
    <property type="term" value="F:hydrolase activity"/>
    <property type="evidence" value="ECO:0007669"/>
    <property type="project" value="InterPro"/>
</dbReference>
<dbReference type="CDD" id="cd00838">
    <property type="entry name" value="MPP_superfamily"/>
    <property type="match status" value="1"/>
</dbReference>
<proteinExistence type="predicted"/>
<organism evidence="2 3">
    <name type="scientific">Aestuariispira insulae</name>
    <dbReference type="NCBI Taxonomy" id="1461337"/>
    <lineage>
        <taxon>Bacteria</taxon>
        <taxon>Pseudomonadati</taxon>
        <taxon>Pseudomonadota</taxon>
        <taxon>Alphaproteobacteria</taxon>
        <taxon>Rhodospirillales</taxon>
        <taxon>Kiloniellaceae</taxon>
        <taxon>Aestuariispira</taxon>
    </lineage>
</organism>
<evidence type="ECO:0000259" key="1">
    <source>
        <dbReference type="Pfam" id="PF00149"/>
    </source>
</evidence>
<dbReference type="EMBL" id="QRDW01000011">
    <property type="protein sequence ID" value="RED45806.1"/>
    <property type="molecule type" value="Genomic_DNA"/>
</dbReference>
<accession>A0A3D9HA24</accession>
<gene>
    <name evidence="2" type="ORF">DFP90_11153</name>
</gene>
<dbReference type="Proteomes" id="UP000256845">
    <property type="component" value="Unassembled WGS sequence"/>
</dbReference>
<dbReference type="PANTHER" id="PTHR46546:SF4">
    <property type="entry name" value="SHEWANELLA-LIKE PROTEIN PHOSPHATASE 1"/>
    <property type="match status" value="1"/>
</dbReference>
<keyword evidence="3" id="KW-1185">Reference proteome</keyword>
<sequence length="456" mass="52155">MARLKTEPHVPRYRGKSWIKPKLPRDVRDWTHGGEKSIALDGDSPEILAAVLDEFHKRRAWKWPKRRHYFFSDLHGDPDAFAASLVASGGVHKTGPGPTDFVLTPKGKKGAFVIGGDCFDKGPSSLGLLRTIHHLMKQGARVRVLAGNHDVRVFLGMGVVGQEKDPHNEHFFIRTGQKIIPLLKEVWEEYLADGKGLKGIPGRKECRRRLFPDDQWPEAFPKIAEGKVRKAQIHREIVRISKKMQKFEKACEEQELSLRQVYAAVEKWKQLFLDADGEFHWFFKRMRLAYKVGSLLFVHAGVDNEIARDLGRGGVREMNRAFKTALKEKPFDFYYGSLCNTVRTKYRQVDMPFSTKGARHVRKAGITAIIHGHRNLHHGQRISSRKSLISFECDATLDRHSRKKENVRGHGAAVTIIEPKGCILGISSDYPYVKKFDPRETLDHLKSIQPKQRRRV</sequence>